<comment type="caution">
    <text evidence="4">The sequence shown here is derived from an EMBL/GenBank/DDBJ whole genome shotgun (WGS) entry which is preliminary data.</text>
</comment>
<feature type="region of interest" description="Disordered" evidence="2">
    <location>
        <begin position="779"/>
        <end position="804"/>
    </location>
</feature>
<reference evidence="4 5" key="1">
    <citation type="submission" date="2024-02" db="EMBL/GenBank/DDBJ databases">
        <title>A draft genome for the cacao thread blight pathogen Marasmius crinis-equi.</title>
        <authorList>
            <person name="Cohen S.P."/>
            <person name="Baruah I.K."/>
            <person name="Amoako-Attah I."/>
            <person name="Bukari Y."/>
            <person name="Meinhardt L.W."/>
            <person name="Bailey B.A."/>
        </authorList>
    </citation>
    <scope>NUCLEOTIDE SEQUENCE [LARGE SCALE GENOMIC DNA]</scope>
    <source>
        <strain evidence="4 5">GH-76</strain>
    </source>
</reference>
<dbReference type="InterPro" id="IPR052974">
    <property type="entry name" value="GH79_Enzymes"/>
</dbReference>
<dbReference type="InterPro" id="IPR031728">
    <property type="entry name" value="GlcAase_C"/>
</dbReference>
<sequence>SFFTNGIGYKYNFIQPVTLFRDTHTGQDLPEPLPPHIQPLYYSAIIAAEAIGNSGSTQIVEVAVDETGVAGYAFYENGKLARALFIDSEVFLSTSSDSPRSSVHLDLDFDSEGITSFTAKRLAIRHADDLSGLTWGGQTYETADGRVTGELVTENGSVADGLDGFGHGQCSRYFTLLLTRLPGLEYYRYPTVYTHLLRILNSRGFYEAAMSSESPVSLAFQCWKLPAGKSSHRHAAGIRDKNRRMTTPVVMAADSHGISAYLKSNNVPSFHDASAIRGIISEKLFTISRIEQEILAAEETLKKLNQKKDEAQKDLQLHRSLLCGVRRLPLEILGEIFTLCTNEGRSILTPPHSLKAPMLFCQVSKSWRMAAISNPLLWCTFGIDVSCRPHSTELTNLWLKRSQNMPLTLGLRVNGEGQDHDRIRTLTIALVRDCLNPQFNRCRSFTFRCTDEFDDQLLEEIPLLDTPNIQHLDLPLDLPNCPFMFQWCFHLAISSSHLRQLTCGIPSVLTRACLWDHIEKLDLRFMGLGHSQVEGFLNAAPRLKELNFGLVTRGSQPASTTTPLPIIQHDSLRALKIYDRSENLGAFLDVLKLPNLLALTIAGRRRAWPHGQMLGFLERSGCPLQLLNVESTMLTPEELITYLSMKRIRQSLEDLRVNKTVPTSKTLLEFLTVKPSSKKPIPLPSLRSFLCSIDPVNQSTLYEQFVRSRWNEGSDSEPLVVGAGEDSVQVARLRRIYLTIISPIFEGATIETPDLNALLKLMGKDSDVVVTVYRLSNTFDDGSSPLPPEPPSPPASEYGSDDED</sequence>
<evidence type="ECO:0000256" key="2">
    <source>
        <dbReference type="SAM" id="MobiDB-lite"/>
    </source>
</evidence>
<gene>
    <name evidence="4" type="ORF">V5O48_018750</name>
</gene>
<name>A0ABR3EKB5_9AGAR</name>
<dbReference type="EMBL" id="JBAHYK010003657">
    <property type="protein sequence ID" value="KAL0563321.1"/>
    <property type="molecule type" value="Genomic_DNA"/>
</dbReference>
<protein>
    <recommendedName>
        <fullName evidence="3">Beta-glucuronidase C-terminal domain-containing protein</fullName>
    </recommendedName>
</protein>
<organism evidence="4 5">
    <name type="scientific">Marasmius crinis-equi</name>
    <dbReference type="NCBI Taxonomy" id="585013"/>
    <lineage>
        <taxon>Eukaryota</taxon>
        <taxon>Fungi</taxon>
        <taxon>Dikarya</taxon>
        <taxon>Basidiomycota</taxon>
        <taxon>Agaricomycotina</taxon>
        <taxon>Agaricomycetes</taxon>
        <taxon>Agaricomycetidae</taxon>
        <taxon>Agaricales</taxon>
        <taxon>Marasmiineae</taxon>
        <taxon>Marasmiaceae</taxon>
        <taxon>Marasmius</taxon>
    </lineage>
</organism>
<accession>A0ABR3EKB5</accession>
<dbReference type="Pfam" id="PF16862">
    <property type="entry name" value="Glyco_hydro_79C"/>
    <property type="match status" value="1"/>
</dbReference>
<feature type="non-terminal residue" evidence="4">
    <location>
        <position position="1"/>
    </location>
</feature>
<keyword evidence="1" id="KW-0175">Coiled coil</keyword>
<keyword evidence="5" id="KW-1185">Reference proteome</keyword>
<feature type="compositionally biased region" description="Pro residues" evidence="2">
    <location>
        <begin position="785"/>
        <end position="794"/>
    </location>
</feature>
<feature type="domain" description="Beta-glucuronidase C-terminal" evidence="3">
    <location>
        <begin position="71"/>
        <end position="157"/>
    </location>
</feature>
<evidence type="ECO:0000313" key="5">
    <source>
        <dbReference type="Proteomes" id="UP001465976"/>
    </source>
</evidence>
<evidence type="ECO:0000259" key="3">
    <source>
        <dbReference type="Pfam" id="PF16862"/>
    </source>
</evidence>
<dbReference type="Proteomes" id="UP001465976">
    <property type="component" value="Unassembled WGS sequence"/>
</dbReference>
<feature type="coiled-coil region" evidence="1">
    <location>
        <begin position="287"/>
        <end position="321"/>
    </location>
</feature>
<proteinExistence type="predicted"/>
<dbReference type="PANTHER" id="PTHR36183">
    <property type="entry name" value="BETA-GLUCURONIDASE"/>
    <property type="match status" value="1"/>
</dbReference>
<evidence type="ECO:0000256" key="1">
    <source>
        <dbReference type="SAM" id="Coils"/>
    </source>
</evidence>
<dbReference type="PANTHER" id="PTHR36183:SF2">
    <property type="entry name" value="BETA-GLUCURONIDASE C-TERMINAL DOMAIN-CONTAINING PROTEIN"/>
    <property type="match status" value="1"/>
</dbReference>
<evidence type="ECO:0000313" key="4">
    <source>
        <dbReference type="EMBL" id="KAL0563321.1"/>
    </source>
</evidence>